<name>A0ABW4W5K1_9BACI</name>
<dbReference type="Pfam" id="PF12728">
    <property type="entry name" value="HTH_17"/>
    <property type="match status" value="1"/>
</dbReference>
<dbReference type="RefSeq" id="WP_377558667.1">
    <property type="nucleotide sequence ID" value="NZ_JBHUHQ010000040.1"/>
</dbReference>
<keyword evidence="3" id="KW-1185">Reference proteome</keyword>
<accession>A0ABW4W5K1</accession>
<organism evidence="2 3">
    <name type="scientific">Ornithinibacillus salinisoli</name>
    <dbReference type="NCBI Taxonomy" id="1848459"/>
    <lineage>
        <taxon>Bacteria</taxon>
        <taxon>Bacillati</taxon>
        <taxon>Bacillota</taxon>
        <taxon>Bacilli</taxon>
        <taxon>Bacillales</taxon>
        <taxon>Bacillaceae</taxon>
        <taxon>Ornithinibacillus</taxon>
    </lineage>
</organism>
<reference evidence="3" key="1">
    <citation type="journal article" date="2019" name="Int. J. Syst. Evol. Microbiol.">
        <title>The Global Catalogue of Microorganisms (GCM) 10K type strain sequencing project: providing services to taxonomists for standard genome sequencing and annotation.</title>
        <authorList>
            <consortium name="The Broad Institute Genomics Platform"/>
            <consortium name="The Broad Institute Genome Sequencing Center for Infectious Disease"/>
            <person name="Wu L."/>
            <person name="Ma J."/>
        </authorList>
    </citation>
    <scope>NUCLEOTIDE SEQUENCE [LARGE SCALE GENOMIC DNA]</scope>
    <source>
        <strain evidence="3">R28</strain>
    </source>
</reference>
<evidence type="ECO:0000259" key="1">
    <source>
        <dbReference type="Pfam" id="PF12728"/>
    </source>
</evidence>
<gene>
    <name evidence="2" type="ORF">ACFSJF_20325</name>
</gene>
<proteinExistence type="predicted"/>
<comment type="caution">
    <text evidence="2">The sequence shown here is derived from an EMBL/GenBank/DDBJ whole genome shotgun (WGS) entry which is preliminary data.</text>
</comment>
<dbReference type="Proteomes" id="UP001597383">
    <property type="component" value="Unassembled WGS sequence"/>
</dbReference>
<dbReference type="InterPro" id="IPR041657">
    <property type="entry name" value="HTH_17"/>
</dbReference>
<evidence type="ECO:0000313" key="2">
    <source>
        <dbReference type="EMBL" id="MFD2046619.1"/>
    </source>
</evidence>
<protein>
    <submittedName>
        <fullName evidence="2">Helix-turn-helix domain-containing protein</fullName>
    </submittedName>
</protein>
<dbReference type="EMBL" id="JBHUHQ010000040">
    <property type="protein sequence ID" value="MFD2046619.1"/>
    <property type="molecule type" value="Genomic_DNA"/>
</dbReference>
<feature type="domain" description="Helix-turn-helix" evidence="1">
    <location>
        <begin position="22"/>
        <end position="64"/>
    </location>
</feature>
<evidence type="ECO:0000313" key="3">
    <source>
        <dbReference type="Proteomes" id="UP001597383"/>
    </source>
</evidence>
<sequence length="65" mass="7451">MMILSGVKIIMYKSYDDLPIILSVKEIQVILGIGRRQAYALVNSNKFKVLRINNRVLVPKSSFVR</sequence>